<dbReference type="KEGG" id="mya:MORIYA_1603"/>
<dbReference type="InterPro" id="IPR002611">
    <property type="entry name" value="IstB_ATP-bd"/>
</dbReference>
<dbReference type="AlphaFoldDB" id="A0A330LIL4"/>
<dbReference type="EMBL" id="LS483250">
    <property type="protein sequence ID" value="SQD78081.1"/>
    <property type="molecule type" value="Genomic_DNA"/>
</dbReference>
<evidence type="ECO:0000313" key="8">
    <source>
        <dbReference type="EMBL" id="SQD78770.1"/>
    </source>
</evidence>
<keyword evidence="2" id="KW-0067">ATP-binding</keyword>
<evidence type="ECO:0000313" key="7">
    <source>
        <dbReference type="EMBL" id="SQD78267.1"/>
    </source>
</evidence>
<accession>A0A330LIL4</accession>
<dbReference type="InterPro" id="IPR027417">
    <property type="entry name" value="P-loop_NTPase"/>
</dbReference>
<dbReference type="KEGG" id="mya:MORIYA_2292"/>
<dbReference type="EMBL" id="LS483250">
    <property type="protein sequence ID" value="SQD77853.1"/>
    <property type="molecule type" value="Genomic_DNA"/>
</dbReference>
<feature type="domain" description="IstB-like ATP-binding" evidence="3">
    <location>
        <begin position="20"/>
        <end position="254"/>
    </location>
</feature>
<name>A0A330LIL4_9GAMM</name>
<evidence type="ECO:0000259" key="3">
    <source>
        <dbReference type="Pfam" id="PF01695"/>
    </source>
</evidence>
<dbReference type="EMBL" id="LS483250">
    <property type="protein sequence ID" value="SQD78770.1"/>
    <property type="molecule type" value="Genomic_DNA"/>
</dbReference>
<gene>
    <name evidence="4" type="ORF">MORIYA_0316</name>
    <name evidence="5" type="ORF">MORIYA_1375</name>
    <name evidence="6" type="ORF">MORIYA_1603</name>
    <name evidence="7" type="ORF">MORIYA_1789</name>
    <name evidence="8" type="ORF">MORIYA_2292</name>
    <name evidence="9" type="ORF">MORIYA_3145</name>
    <name evidence="10" type="ORF">MORIYA_3962</name>
    <name evidence="11" type="ORF">MORIYA_4249</name>
</gene>
<evidence type="ECO:0000256" key="2">
    <source>
        <dbReference type="ARBA" id="ARBA00022840"/>
    </source>
</evidence>
<dbReference type="PANTHER" id="PTHR30050:SF4">
    <property type="entry name" value="ATP-BINDING PROTEIN RV3427C IN INSERTION SEQUENCE-RELATED"/>
    <property type="match status" value="1"/>
</dbReference>
<dbReference type="KEGG" id="mya:MORIYA_1789"/>
<evidence type="ECO:0000313" key="10">
    <source>
        <dbReference type="EMBL" id="SQD80414.1"/>
    </source>
</evidence>
<dbReference type="PANTHER" id="PTHR30050">
    <property type="entry name" value="CHROMOSOMAL REPLICATION INITIATOR PROTEIN DNAA"/>
    <property type="match status" value="1"/>
</dbReference>
<dbReference type="InterPro" id="IPR028350">
    <property type="entry name" value="DNAC/IstB-like"/>
</dbReference>
<keyword evidence="1" id="KW-0547">Nucleotide-binding</keyword>
<dbReference type="EMBL" id="LS483250">
    <property type="protein sequence ID" value="SQD78267.1"/>
    <property type="molecule type" value="Genomic_DNA"/>
</dbReference>
<evidence type="ECO:0000313" key="4">
    <source>
        <dbReference type="EMBL" id="SQD76794.1"/>
    </source>
</evidence>
<reference evidence="12" key="2">
    <citation type="submission" date="2018-05" db="EMBL/GenBank/DDBJ databases">
        <authorList>
            <person name="Cea G.-C."/>
            <person name="William W."/>
        </authorList>
    </citation>
    <scope>NUCLEOTIDE SEQUENCE [LARGE SCALE GENOMIC DNA]</scope>
    <source>
        <strain evidence="12">DB21MT 5</strain>
    </source>
</reference>
<dbReference type="KEGG" id="mya:MORIYA_0316"/>
<evidence type="ECO:0000256" key="1">
    <source>
        <dbReference type="ARBA" id="ARBA00022741"/>
    </source>
</evidence>
<dbReference type="EMBL" id="LS483250">
    <property type="protein sequence ID" value="SQD76794.1"/>
    <property type="molecule type" value="Genomic_DNA"/>
</dbReference>
<evidence type="ECO:0000313" key="5">
    <source>
        <dbReference type="EMBL" id="SQD77853.1"/>
    </source>
</evidence>
<dbReference type="KEGG" id="mya:MORIYA_3145"/>
<dbReference type="Gene3D" id="3.40.50.300">
    <property type="entry name" value="P-loop containing nucleotide triphosphate hydrolases"/>
    <property type="match status" value="1"/>
</dbReference>
<dbReference type="EMBL" id="LS483250">
    <property type="protein sequence ID" value="SQD80414.1"/>
    <property type="molecule type" value="Genomic_DNA"/>
</dbReference>
<dbReference type="CDD" id="cd00009">
    <property type="entry name" value="AAA"/>
    <property type="match status" value="1"/>
</dbReference>
<dbReference type="Proteomes" id="UP000250163">
    <property type="component" value="Chromosome MORIYA"/>
</dbReference>
<dbReference type="GO" id="GO:0006260">
    <property type="term" value="P:DNA replication"/>
    <property type="evidence" value="ECO:0007669"/>
    <property type="project" value="TreeGrafter"/>
</dbReference>
<protein>
    <recommendedName>
        <fullName evidence="3">IstB-like ATP-binding domain-containing protein</fullName>
    </recommendedName>
</protein>
<dbReference type="PIRSF" id="PIRSF003073">
    <property type="entry name" value="DNAC_TnpB_IstB"/>
    <property type="match status" value="1"/>
</dbReference>
<dbReference type="SUPFAM" id="SSF52540">
    <property type="entry name" value="P-loop containing nucleoside triphosphate hydrolases"/>
    <property type="match status" value="1"/>
</dbReference>
<organism evidence="4 12">
    <name type="scientific">Moritella yayanosii</name>
    <dbReference type="NCBI Taxonomy" id="69539"/>
    <lineage>
        <taxon>Bacteria</taxon>
        <taxon>Pseudomonadati</taxon>
        <taxon>Pseudomonadota</taxon>
        <taxon>Gammaproteobacteria</taxon>
        <taxon>Alteromonadales</taxon>
        <taxon>Moritellaceae</taxon>
        <taxon>Moritella</taxon>
    </lineage>
</organism>
<keyword evidence="12" id="KW-1185">Reference proteome</keyword>
<dbReference type="KEGG" id="mya:MORIYA_1375"/>
<evidence type="ECO:0000313" key="12">
    <source>
        <dbReference type="Proteomes" id="UP000250163"/>
    </source>
</evidence>
<dbReference type="GO" id="GO:0005524">
    <property type="term" value="F:ATP binding"/>
    <property type="evidence" value="ECO:0007669"/>
    <property type="project" value="UniProtKB-KW"/>
</dbReference>
<proteinExistence type="predicted"/>
<dbReference type="EMBL" id="LS483250">
    <property type="protein sequence ID" value="SQD80701.1"/>
    <property type="molecule type" value="Genomic_DNA"/>
</dbReference>
<dbReference type="InterPro" id="IPR047661">
    <property type="entry name" value="IstB"/>
</dbReference>
<evidence type="ECO:0000313" key="11">
    <source>
        <dbReference type="EMBL" id="SQD80701.1"/>
    </source>
</evidence>
<reference evidence="4" key="1">
    <citation type="submission" date="2018-05" db="EMBL/GenBank/DDBJ databases">
        <authorList>
            <person name="Lanie J.A."/>
            <person name="Ng W.-L."/>
            <person name="Kazmierczak K.M."/>
            <person name="Andrzejewski T.M."/>
            <person name="Davidsen T.M."/>
            <person name="Wayne K.J."/>
            <person name="Tettelin H."/>
            <person name="Glass J.I."/>
            <person name="Rusch D."/>
            <person name="Podicherti R."/>
            <person name="Tsui H.-C.T."/>
            <person name="Winkler M.E."/>
        </authorList>
    </citation>
    <scope>NUCLEOTIDE SEQUENCE [LARGE SCALE GENOMIC DNA]</scope>
    <source>
        <strain evidence="4">DB21MT 5</strain>
    </source>
</reference>
<sequence length="263" mass="29983">MCVAIRIIIKGNGMKTIYNQLTTLGLSGIKDALTLQTEQPTHYRELAFEERLSLLLDNELNARSQRKIARLTRQAKFRVHAGIEQLDYRAKRNLNKSQIRTLAQGEWLRLHQNILITGATGCGKTYLACAFGHQHCQQGQSVFYFRLKELLEKMFFAQADGTYRKLIGKLTNADLLILDDWGLEPLNAQQRSDLLELIDARYDSKSTLIASQLPQEHWYKMIGESTHADAILDRLVHGSIKIELEGESMRKMTNNLTDGDHSV</sequence>
<dbReference type="EMBL" id="LS483250">
    <property type="protein sequence ID" value="SQD79601.1"/>
    <property type="molecule type" value="Genomic_DNA"/>
</dbReference>
<dbReference type="Pfam" id="PF01695">
    <property type="entry name" value="IstB_IS21"/>
    <property type="match status" value="1"/>
</dbReference>
<evidence type="ECO:0000313" key="9">
    <source>
        <dbReference type="EMBL" id="SQD79601.1"/>
    </source>
</evidence>
<dbReference type="NCBIfam" id="NF038214">
    <property type="entry name" value="IS21_help_AAA"/>
    <property type="match status" value="1"/>
</dbReference>
<dbReference type="KEGG" id="mya:MORIYA_3962"/>
<dbReference type="KEGG" id="mya:MORIYA_4249"/>
<evidence type="ECO:0000313" key="6">
    <source>
        <dbReference type="EMBL" id="SQD78081.1"/>
    </source>
</evidence>